<reference evidence="4 6" key="1">
    <citation type="submission" date="2019-07" db="EMBL/GenBank/DDBJ databases">
        <title>Whole genome shotgun sequence of Frigoribacterium faeni NBRC 103066.</title>
        <authorList>
            <person name="Hosoyama A."/>
            <person name="Uohara A."/>
            <person name="Ohji S."/>
            <person name="Ichikawa N."/>
        </authorList>
    </citation>
    <scope>NUCLEOTIDE SEQUENCE [LARGE SCALE GENOMIC DNA]</scope>
    <source>
        <strain evidence="4 6">NBRC 103066</strain>
    </source>
</reference>
<evidence type="ECO:0000256" key="1">
    <source>
        <dbReference type="SAM" id="MobiDB-lite"/>
    </source>
</evidence>
<keyword evidence="6" id="KW-1185">Reference proteome</keyword>
<dbReference type="Pfam" id="PF25976">
    <property type="entry name" value="LpqB_N"/>
    <property type="match status" value="1"/>
</dbReference>
<dbReference type="InterPro" id="IPR059026">
    <property type="entry name" value="LpqB_N"/>
</dbReference>
<sequence>MSDRSRRRATAAALAAVLAVLTGCAAIPDSGSVQQGEPITNDVVDSDVVYTPNGPAVDSSQEQLLNGFLAAGTGPQNDYAVARQFLSSGFADSWDPRANVTVRPGTGTITRVADDELDYTFVGSATVDDSGHYTPATSSVPTTLDYAFVQEDGQWRLSEAPDGIVLTPATFQSVFRSHSVYFYDPTYTYLVPDERWFLARSSTSTRIASALLDGPSSWLQGAVVSAFPDGTRLSLTAITVDDGTARVDLTADALGAGDDARARMQAQLLASFSTVATITAVELSVESTVLDVPDLGPASPLRDPTVDARPLVLADGVLGFASRSSVSELPGLSSAVAGLEPTSIELAGDQTSAAVGTAQGSVVVRADGSSRVVDRRPGLAAPSLDDAGYVWSTPSSDPKGVQAVGPDGRVHPVTSSLPAGTDVVTFRVSRDGTRVLALLDDDGDARLLVAAVVRDAEGTPTGLGAPLELAAPTGEPLDATWADQSSIAVLTRADDEPQVTLSEVGGPAATRGRPPGDPTTIVGGNGVTRLQVLTADGTVLEPRGSSWQDTGIRADLLATQR</sequence>
<organism evidence="5 7">
    <name type="scientific">Frigoribacterium faeni</name>
    <dbReference type="NCBI Taxonomy" id="145483"/>
    <lineage>
        <taxon>Bacteria</taxon>
        <taxon>Bacillati</taxon>
        <taxon>Actinomycetota</taxon>
        <taxon>Actinomycetes</taxon>
        <taxon>Micrococcales</taxon>
        <taxon>Microbacteriaceae</taxon>
        <taxon>Frigoribacterium</taxon>
    </lineage>
</organism>
<accession>A0A7W3JG97</accession>
<dbReference type="RefSeq" id="WP_146856055.1">
    <property type="nucleotide sequence ID" value="NZ_BAAAHR010000002.1"/>
</dbReference>
<feature type="chain" id="PRO_5031557011" description="GerMN domain-containing protein" evidence="2">
    <location>
        <begin position="26"/>
        <end position="561"/>
    </location>
</feature>
<keyword evidence="2" id="KW-0732">Signal</keyword>
<evidence type="ECO:0000259" key="3">
    <source>
        <dbReference type="SMART" id="SM00909"/>
    </source>
</evidence>
<feature type="region of interest" description="Disordered" evidence="1">
    <location>
        <begin position="505"/>
        <end position="524"/>
    </location>
</feature>
<dbReference type="PROSITE" id="PS51257">
    <property type="entry name" value="PROKAR_LIPOPROTEIN"/>
    <property type="match status" value="1"/>
</dbReference>
<evidence type="ECO:0000256" key="2">
    <source>
        <dbReference type="SAM" id="SignalP"/>
    </source>
</evidence>
<dbReference type="SMART" id="SM00909">
    <property type="entry name" value="Germane"/>
    <property type="match status" value="1"/>
</dbReference>
<dbReference type="Pfam" id="PF10647">
    <property type="entry name" value="Gmad1"/>
    <property type="match status" value="1"/>
</dbReference>
<feature type="domain" description="GerMN" evidence="3">
    <location>
        <begin position="204"/>
        <end position="294"/>
    </location>
</feature>
<dbReference type="Proteomes" id="UP000522688">
    <property type="component" value="Unassembled WGS sequence"/>
</dbReference>
<evidence type="ECO:0000313" key="6">
    <source>
        <dbReference type="Proteomes" id="UP000321154"/>
    </source>
</evidence>
<dbReference type="Proteomes" id="UP000321154">
    <property type="component" value="Unassembled WGS sequence"/>
</dbReference>
<reference evidence="5 7" key="2">
    <citation type="submission" date="2020-07" db="EMBL/GenBank/DDBJ databases">
        <title>Sequencing the genomes of 1000 actinobacteria strains.</title>
        <authorList>
            <person name="Klenk H.-P."/>
        </authorList>
    </citation>
    <scope>NUCLEOTIDE SEQUENCE [LARGE SCALE GENOMIC DNA]</scope>
    <source>
        <strain evidence="5 7">DSM 10309</strain>
    </source>
</reference>
<dbReference type="OrthoDB" id="3226781at2"/>
<dbReference type="EMBL" id="JACGWW010000001">
    <property type="protein sequence ID" value="MBA8812327.1"/>
    <property type="molecule type" value="Genomic_DNA"/>
</dbReference>
<gene>
    <name evidence="5" type="ORF">FB463_000551</name>
    <name evidence="4" type="ORF">FFA01_21970</name>
</gene>
<proteinExistence type="predicted"/>
<dbReference type="InterPro" id="IPR018910">
    <property type="entry name" value="LpqB_C"/>
</dbReference>
<comment type="caution">
    <text evidence="5">The sequence shown here is derived from an EMBL/GenBank/DDBJ whole genome shotgun (WGS) entry which is preliminary data.</text>
</comment>
<evidence type="ECO:0000313" key="4">
    <source>
        <dbReference type="EMBL" id="GEK83888.1"/>
    </source>
</evidence>
<dbReference type="AlphaFoldDB" id="A0A7W3JG97"/>
<dbReference type="EMBL" id="BJUV01000022">
    <property type="protein sequence ID" value="GEK83888.1"/>
    <property type="molecule type" value="Genomic_DNA"/>
</dbReference>
<feature type="signal peptide" evidence="2">
    <location>
        <begin position="1"/>
        <end position="25"/>
    </location>
</feature>
<protein>
    <recommendedName>
        <fullName evidence="3">GerMN domain-containing protein</fullName>
    </recommendedName>
</protein>
<evidence type="ECO:0000313" key="5">
    <source>
        <dbReference type="EMBL" id="MBA8812327.1"/>
    </source>
</evidence>
<dbReference type="InterPro" id="IPR019606">
    <property type="entry name" value="GerMN"/>
</dbReference>
<name>A0A7W3JG97_9MICO</name>
<evidence type="ECO:0000313" key="7">
    <source>
        <dbReference type="Proteomes" id="UP000522688"/>
    </source>
</evidence>
<dbReference type="Pfam" id="PF10646">
    <property type="entry name" value="Germane"/>
    <property type="match status" value="1"/>
</dbReference>